<organism evidence="3 4">
    <name type="scientific">Actinoallomurus spadix</name>
    <dbReference type="NCBI Taxonomy" id="79912"/>
    <lineage>
        <taxon>Bacteria</taxon>
        <taxon>Bacillati</taxon>
        <taxon>Actinomycetota</taxon>
        <taxon>Actinomycetes</taxon>
        <taxon>Streptosporangiales</taxon>
        <taxon>Thermomonosporaceae</taxon>
        <taxon>Actinoallomurus</taxon>
    </lineage>
</organism>
<keyword evidence="1" id="KW-0808">Transferase</keyword>
<evidence type="ECO:0000313" key="3">
    <source>
        <dbReference type="EMBL" id="GAA0349197.1"/>
    </source>
</evidence>
<proteinExistence type="predicted"/>
<dbReference type="InterPro" id="IPR036890">
    <property type="entry name" value="HATPase_C_sf"/>
</dbReference>
<dbReference type="InterPro" id="IPR050267">
    <property type="entry name" value="Anti-sigma-factor_SerPK"/>
</dbReference>
<name>A0ABP3GR10_9ACTN</name>
<dbReference type="InterPro" id="IPR003594">
    <property type="entry name" value="HATPase_dom"/>
</dbReference>
<evidence type="ECO:0000259" key="2">
    <source>
        <dbReference type="Pfam" id="PF13581"/>
    </source>
</evidence>
<gene>
    <name evidence="3" type="ORF">GCM10010151_43740</name>
</gene>
<dbReference type="EMBL" id="BAAABM010000037">
    <property type="protein sequence ID" value="GAA0349197.1"/>
    <property type="molecule type" value="Genomic_DNA"/>
</dbReference>
<keyword evidence="1" id="KW-0723">Serine/threonine-protein kinase</keyword>
<keyword evidence="4" id="KW-1185">Reference proteome</keyword>
<accession>A0ABP3GR10</accession>
<dbReference type="SUPFAM" id="SSF55874">
    <property type="entry name" value="ATPase domain of HSP90 chaperone/DNA topoisomerase II/histidine kinase"/>
    <property type="match status" value="1"/>
</dbReference>
<sequence>MRQYERTAVRPPTFWTQSKESRRLRSSVVIFRNPGRLVRRRAYRSGEPQCPGAGGTNPIIEPIALRRVSWSLPPSPPSVARARRLTADQLAGWGFAEHCETARLLISELVTNALQHGAGPIQLVIRFLGDVLRFEVADAGPGYPSMRPVNDEDERGRGLNLVESLSSRWGCARATTGKVVWFELPAA</sequence>
<feature type="domain" description="Histidine kinase/HSP90-like ATPase" evidence="2">
    <location>
        <begin position="73"/>
        <end position="182"/>
    </location>
</feature>
<dbReference type="Pfam" id="PF13581">
    <property type="entry name" value="HATPase_c_2"/>
    <property type="match status" value="1"/>
</dbReference>
<evidence type="ECO:0000313" key="4">
    <source>
        <dbReference type="Proteomes" id="UP001501822"/>
    </source>
</evidence>
<dbReference type="RefSeq" id="WP_289848447.1">
    <property type="nucleotide sequence ID" value="NZ_BAAABM010000037.1"/>
</dbReference>
<dbReference type="CDD" id="cd16936">
    <property type="entry name" value="HATPase_RsbW-like"/>
    <property type="match status" value="1"/>
</dbReference>
<dbReference type="Gene3D" id="3.30.565.10">
    <property type="entry name" value="Histidine kinase-like ATPase, C-terminal domain"/>
    <property type="match status" value="1"/>
</dbReference>
<reference evidence="4" key="1">
    <citation type="journal article" date="2019" name="Int. J. Syst. Evol. Microbiol.">
        <title>The Global Catalogue of Microorganisms (GCM) 10K type strain sequencing project: providing services to taxonomists for standard genome sequencing and annotation.</title>
        <authorList>
            <consortium name="The Broad Institute Genomics Platform"/>
            <consortium name="The Broad Institute Genome Sequencing Center for Infectious Disease"/>
            <person name="Wu L."/>
            <person name="Ma J."/>
        </authorList>
    </citation>
    <scope>NUCLEOTIDE SEQUENCE [LARGE SCALE GENOMIC DNA]</scope>
    <source>
        <strain evidence="4">JCM 3146</strain>
    </source>
</reference>
<keyword evidence="1" id="KW-0418">Kinase</keyword>
<comment type="caution">
    <text evidence="3">The sequence shown here is derived from an EMBL/GenBank/DDBJ whole genome shotgun (WGS) entry which is preliminary data.</text>
</comment>
<dbReference type="PANTHER" id="PTHR35526">
    <property type="entry name" value="ANTI-SIGMA-F FACTOR RSBW-RELATED"/>
    <property type="match status" value="1"/>
</dbReference>
<dbReference type="PANTHER" id="PTHR35526:SF3">
    <property type="entry name" value="ANTI-SIGMA-F FACTOR RSBW"/>
    <property type="match status" value="1"/>
</dbReference>
<dbReference type="Proteomes" id="UP001501822">
    <property type="component" value="Unassembled WGS sequence"/>
</dbReference>
<protein>
    <recommendedName>
        <fullName evidence="2">Histidine kinase/HSP90-like ATPase domain-containing protein</fullName>
    </recommendedName>
</protein>
<evidence type="ECO:0000256" key="1">
    <source>
        <dbReference type="ARBA" id="ARBA00022527"/>
    </source>
</evidence>